<dbReference type="WBParaSite" id="ALUE_0000659701-mRNA-1">
    <property type="protein sequence ID" value="ALUE_0000659701-mRNA-1"/>
    <property type="gene ID" value="ALUE_0000659701"/>
</dbReference>
<reference evidence="3" key="1">
    <citation type="submission" date="2017-02" db="UniProtKB">
        <authorList>
            <consortium name="WormBaseParasite"/>
        </authorList>
    </citation>
    <scope>IDENTIFICATION</scope>
</reference>
<sequence length="165" mass="17928">MGERAFLSASLIQRFYPYRKLIVVASVLCILLAVLIIVENILVLASQQSRHPMIIIFPYLLAWFFVATGLVGLKMGFVAQNYVAVRSVTQIRRTGTSVWASHTGSALLAQPPGLVPTTAFQSPPPAYSQIDASPEAANASRSSVTSAPPAYELIVRVDFPRRPDG</sequence>
<organism evidence="2 3">
    <name type="scientific">Ascaris lumbricoides</name>
    <name type="common">Giant roundworm</name>
    <dbReference type="NCBI Taxonomy" id="6252"/>
    <lineage>
        <taxon>Eukaryota</taxon>
        <taxon>Metazoa</taxon>
        <taxon>Ecdysozoa</taxon>
        <taxon>Nematoda</taxon>
        <taxon>Chromadorea</taxon>
        <taxon>Rhabditida</taxon>
        <taxon>Spirurina</taxon>
        <taxon>Ascaridomorpha</taxon>
        <taxon>Ascaridoidea</taxon>
        <taxon>Ascarididae</taxon>
        <taxon>Ascaris</taxon>
    </lineage>
</organism>
<proteinExistence type="predicted"/>
<dbReference type="Proteomes" id="UP000036681">
    <property type="component" value="Unplaced"/>
</dbReference>
<evidence type="ECO:0000313" key="3">
    <source>
        <dbReference type="WBParaSite" id="ALUE_0000659701-mRNA-1"/>
    </source>
</evidence>
<protein>
    <submittedName>
        <fullName evidence="3">Uncharacterized protein</fullName>
    </submittedName>
</protein>
<feature type="transmembrane region" description="Helical" evidence="1">
    <location>
        <begin position="21"/>
        <end position="45"/>
    </location>
</feature>
<feature type="transmembrane region" description="Helical" evidence="1">
    <location>
        <begin position="51"/>
        <end position="73"/>
    </location>
</feature>
<accession>A0A0M3HUT1</accession>
<keyword evidence="1" id="KW-0812">Transmembrane</keyword>
<keyword evidence="1" id="KW-1133">Transmembrane helix</keyword>
<evidence type="ECO:0000256" key="1">
    <source>
        <dbReference type="SAM" id="Phobius"/>
    </source>
</evidence>
<keyword evidence="2" id="KW-1185">Reference proteome</keyword>
<dbReference type="AlphaFoldDB" id="A0A0M3HUT1"/>
<keyword evidence="1" id="KW-0472">Membrane</keyword>
<evidence type="ECO:0000313" key="2">
    <source>
        <dbReference type="Proteomes" id="UP000036681"/>
    </source>
</evidence>
<name>A0A0M3HUT1_ASCLU</name>